<keyword evidence="4" id="KW-0256">Endoplasmic reticulum</keyword>
<evidence type="ECO:0000256" key="9">
    <source>
        <dbReference type="ARBA" id="ARBA00023136"/>
    </source>
</evidence>
<organism evidence="18 19">
    <name type="scientific">Trichoderma lentiforme</name>
    <dbReference type="NCBI Taxonomy" id="1567552"/>
    <lineage>
        <taxon>Eukaryota</taxon>
        <taxon>Fungi</taxon>
        <taxon>Dikarya</taxon>
        <taxon>Ascomycota</taxon>
        <taxon>Pezizomycotina</taxon>
        <taxon>Sordariomycetes</taxon>
        <taxon>Hypocreomycetidae</taxon>
        <taxon>Hypocreales</taxon>
        <taxon>Hypocreaceae</taxon>
        <taxon>Trichoderma</taxon>
    </lineage>
</organism>
<dbReference type="InterPro" id="IPR050177">
    <property type="entry name" value="Lipid_A_modif_metabolic_enz"/>
</dbReference>
<evidence type="ECO:0000256" key="2">
    <source>
        <dbReference type="ARBA" id="ARBA00009219"/>
    </source>
</evidence>
<evidence type="ECO:0000256" key="6">
    <source>
        <dbReference type="ARBA" id="ARBA00023002"/>
    </source>
</evidence>
<evidence type="ECO:0000256" key="3">
    <source>
        <dbReference type="ARBA" id="ARBA00022516"/>
    </source>
</evidence>
<dbReference type="InterPro" id="IPR002225">
    <property type="entry name" value="3Beta_OHSteriod_DH/Estase"/>
</dbReference>
<keyword evidence="19" id="KW-1185">Reference proteome</keyword>
<comment type="similarity">
    <text evidence="2">Belongs to the 3-beta-HSD family.</text>
</comment>
<dbReference type="Pfam" id="PF01073">
    <property type="entry name" value="3Beta_HSD"/>
    <property type="match status" value="1"/>
</dbReference>
<dbReference type="FunFam" id="3.40.50.720:FF:000346">
    <property type="entry name" value="C-3 sterol dehydrogenase/C-4 decarboxylase"/>
    <property type="match status" value="1"/>
</dbReference>
<reference evidence="18 19" key="1">
    <citation type="submission" date="2018-06" db="EMBL/GenBank/DDBJ databases">
        <title>Genome analysis of cellulolytic fungus Trichoderma lentiforme CFAM-422.</title>
        <authorList>
            <person name="Steindorff A.S."/>
            <person name="Formighieri E.F."/>
            <person name="Midorikawa G.E.O."/>
            <person name="Tamietti M.S."/>
            <person name="Ramos E.Z."/>
            <person name="Silva A.S."/>
            <person name="Bon E.P.S."/>
            <person name="Mendes T.D."/>
            <person name="Damaso M.C.T."/>
            <person name="Favaro L.C.L."/>
        </authorList>
    </citation>
    <scope>NUCLEOTIDE SEQUENCE [LARGE SCALE GENOMIC DNA]</scope>
    <source>
        <strain evidence="18 19">CFAM-422</strain>
    </source>
</reference>
<keyword evidence="7" id="KW-0520">NAD</keyword>
<dbReference type="PANTHER" id="PTHR43245">
    <property type="entry name" value="BIFUNCTIONAL POLYMYXIN RESISTANCE PROTEIN ARNA"/>
    <property type="match status" value="1"/>
</dbReference>
<protein>
    <recommendedName>
        <fullName evidence="12">Sterol-4-alpha-carboxylate 3-dehydrogenase ERG26, decarboxylating</fullName>
    </recommendedName>
    <alternativeName>
        <fullName evidence="15 16">C-3 Sterol dehydrogenase ERG26</fullName>
    </alternativeName>
    <alternativeName>
        <fullName evidence="13 14">C-4 decarboxylase ERG26</fullName>
    </alternativeName>
    <alternativeName>
        <fullName evidence="11">Sterol-4-alpha-carboxylate 3-dehydrogenase erg26, decarboxylating</fullName>
    </alternativeName>
</protein>
<keyword evidence="9" id="KW-0472">Membrane</keyword>
<dbReference type="GO" id="GO:0005789">
    <property type="term" value="C:endoplasmic reticulum membrane"/>
    <property type="evidence" value="ECO:0007669"/>
    <property type="project" value="UniProtKB-SubCell"/>
</dbReference>
<evidence type="ECO:0000259" key="17">
    <source>
        <dbReference type="Pfam" id="PF01073"/>
    </source>
</evidence>
<evidence type="ECO:0000256" key="1">
    <source>
        <dbReference type="ARBA" id="ARBA00004406"/>
    </source>
</evidence>
<dbReference type="GO" id="GO:0000252">
    <property type="term" value="F:3-beta-hydroxysteroid dehydrogenase [NAD(P)+]/C4-decarboxylase activity"/>
    <property type="evidence" value="ECO:0007669"/>
    <property type="project" value="UniProtKB-ARBA"/>
</dbReference>
<accession>A0A9P5CIK9</accession>
<evidence type="ECO:0000256" key="15">
    <source>
        <dbReference type="ARBA" id="ARBA00081452"/>
    </source>
</evidence>
<evidence type="ECO:0000256" key="12">
    <source>
        <dbReference type="ARBA" id="ARBA00067985"/>
    </source>
</evidence>
<gene>
    <name evidence="18" type="ORF">CFAM422_000595</name>
</gene>
<comment type="subcellular location">
    <subcellularLocation>
        <location evidence="1">Endoplasmic reticulum membrane</location>
        <topology evidence="1">Peripheral membrane protein</topology>
    </subcellularLocation>
</comment>
<evidence type="ECO:0000256" key="14">
    <source>
        <dbReference type="ARBA" id="ARBA00081397"/>
    </source>
</evidence>
<evidence type="ECO:0000256" key="11">
    <source>
        <dbReference type="ARBA" id="ARBA00067470"/>
    </source>
</evidence>
<sequence length="413" mass="45322">QVPPAVVCFLCHDSIISHLDIDLQQSSIHTQNSLTTASLAAMAGEKRGDLGSVLVIGGNGFLGHHIVNQALDSWNCKSVASIDLRCTRNINDKASYHECDITDAAKLTEILKQVKPDVVIHTASPVASGDNKTAHDLFRKVNVGGTQAVIEACQNAGVKALVYTSSASVISDNENDLFNADEGYPVIRGAQQKEYYSETKAAAEELVIKANRQEPSRLLTTSIRPAGIFGEGDVQTLAGFIRAYDNKKSHIQLGDNTNIFDFTYVGNVAHAHLLAARLLLATAASRTIPLSHERVDGEIFFVTNDSPVYFWDFARAVWKAAGNDKGTEGVWEISRGMSILLGSASEIFFGIIGKPPTFTRLRAMVSTMTRYYNINKAKQVLRYEPLWTLQEGIDRGVGWFMEEKKKDESKKTQ</sequence>
<evidence type="ECO:0000256" key="16">
    <source>
        <dbReference type="ARBA" id="ARBA00082106"/>
    </source>
</evidence>
<feature type="non-terminal residue" evidence="18">
    <location>
        <position position="413"/>
    </location>
</feature>
<evidence type="ECO:0000256" key="5">
    <source>
        <dbReference type="ARBA" id="ARBA00022955"/>
    </source>
</evidence>
<evidence type="ECO:0000256" key="4">
    <source>
        <dbReference type="ARBA" id="ARBA00022824"/>
    </source>
</evidence>
<dbReference type="EMBL" id="QLNT01000001">
    <property type="protein sequence ID" value="KAF3077114.1"/>
    <property type="molecule type" value="Genomic_DNA"/>
</dbReference>
<evidence type="ECO:0000256" key="13">
    <source>
        <dbReference type="ARBA" id="ARBA00081267"/>
    </source>
</evidence>
<dbReference type="AlphaFoldDB" id="A0A9P5CIK9"/>
<dbReference type="InterPro" id="IPR036291">
    <property type="entry name" value="NAD(P)-bd_dom_sf"/>
</dbReference>
<keyword evidence="6" id="KW-0560">Oxidoreductase</keyword>
<evidence type="ECO:0000256" key="8">
    <source>
        <dbReference type="ARBA" id="ARBA00023098"/>
    </source>
</evidence>
<keyword evidence="8" id="KW-0443">Lipid metabolism</keyword>
<dbReference type="PANTHER" id="PTHR43245:SF51">
    <property type="entry name" value="SHORT CHAIN DEHYDROGENASE_REDUCTASE FAMILY 42E, MEMBER 2"/>
    <property type="match status" value="1"/>
</dbReference>
<dbReference type="SUPFAM" id="SSF51735">
    <property type="entry name" value="NAD(P)-binding Rossmann-fold domains"/>
    <property type="match status" value="1"/>
</dbReference>
<keyword evidence="3" id="KW-0444">Lipid biosynthesis</keyword>
<name>A0A9P5CIK9_9HYPO</name>
<dbReference type="Gene3D" id="3.40.50.720">
    <property type="entry name" value="NAD(P)-binding Rossmann-like Domain"/>
    <property type="match status" value="1"/>
</dbReference>
<evidence type="ECO:0000313" key="19">
    <source>
        <dbReference type="Proteomes" id="UP000801864"/>
    </source>
</evidence>
<evidence type="ECO:0000256" key="7">
    <source>
        <dbReference type="ARBA" id="ARBA00023027"/>
    </source>
</evidence>
<proteinExistence type="inferred from homology"/>
<evidence type="ECO:0000256" key="10">
    <source>
        <dbReference type="ARBA" id="ARBA00046995"/>
    </source>
</evidence>
<evidence type="ECO:0000313" key="18">
    <source>
        <dbReference type="EMBL" id="KAF3077114.1"/>
    </source>
</evidence>
<comment type="caution">
    <text evidence="18">The sequence shown here is derived from an EMBL/GenBank/DDBJ whole genome shotgun (WGS) entry which is preliminary data.</text>
</comment>
<dbReference type="GO" id="GO:0006696">
    <property type="term" value="P:ergosterol biosynthetic process"/>
    <property type="evidence" value="ECO:0007669"/>
    <property type="project" value="UniProtKB-ARBA"/>
</dbReference>
<feature type="domain" description="3-beta hydroxysteroid dehydrogenase/isomerase" evidence="17">
    <location>
        <begin position="54"/>
        <end position="326"/>
    </location>
</feature>
<keyword evidence="5" id="KW-0752">Steroid biosynthesis</keyword>
<dbReference type="Proteomes" id="UP000801864">
    <property type="component" value="Unassembled WGS sequence"/>
</dbReference>
<comment type="subunit">
    <text evidence="10">Heterotetramer of ERG25, ERG26, ERG27 and ERG28. ERG28 acts as a scaffold to tether ERG27 and other 4,4-demethylation-related enzymes, forming a demethylation enzyme complex, in the endoplasmic reticulum.</text>
</comment>